<dbReference type="Proteomes" id="UP000033924">
    <property type="component" value="Unassembled WGS sequence"/>
</dbReference>
<dbReference type="InterPro" id="IPR010260">
    <property type="entry name" value="AlpA"/>
</dbReference>
<gene>
    <name evidence="1" type="ORF">SY86_09245</name>
</gene>
<dbReference type="AlphaFoldDB" id="A0A0M2KE32"/>
<comment type="caution">
    <text evidence="1">The sequence shown here is derived from an EMBL/GenBank/DDBJ whole genome shotgun (WGS) entry which is preliminary data.</text>
</comment>
<dbReference type="Pfam" id="PF05930">
    <property type="entry name" value="Phage_AlpA"/>
    <property type="match status" value="1"/>
</dbReference>
<dbReference type="InterPro" id="IPR052931">
    <property type="entry name" value="Prophage_regulatory_activator"/>
</dbReference>
<dbReference type="STRING" id="65700.SY86_09245"/>
<dbReference type="RefSeq" id="WP_016192175.1">
    <property type="nucleotide sequence ID" value="NZ_CP089932.1"/>
</dbReference>
<proteinExistence type="predicted"/>
<dbReference type="Gene3D" id="1.10.238.160">
    <property type="match status" value="1"/>
</dbReference>
<sequence>MNKKLIRMHEVLNRTGFCRAWIYKLIKQKRFPEPIKIGERAIAFIESEVDNWIDNLVNSARS</sequence>
<protein>
    <submittedName>
        <fullName evidence="1">Dipicolinate synthase</fullName>
    </submittedName>
</protein>
<evidence type="ECO:0000313" key="2">
    <source>
        <dbReference type="Proteomes" id="UP000033924"/>
    </source>
</evidence>
<dbReference type="PANTHER" id="PTHR36154:SF1">
    <property type="entry name" value="DNA-BINDING TRANSCRIPTIONAL ACTIVATOR ALPA"/>
    <property type="match status" value="1"/>
</dbReference>
<dbReference type="EMBL" id="JXNU01000003">
    <property type="protein sequence ID" value="KKF35567.1"/>
    <property type="molecule type" value="Genomic_DNA"/>
</dbReference>
<evidence type="ECO:0000313" key="1">
    <source>
        <dbReference type="EMBL" id="KKF35567.1"/>
    </source>
</evidence>
<dbReference type="PATRIC" id="fig|65700.7.peg.2335"/>
<name>A0A0M2KE32_9GAMM</name>
<reference evidence="1 2" key="1">
    <citation type="submission" date="2015-01" db="EMBL/GenBank/DDBJ databases">
        <title>Erwinia tracheiphila.</title>
        <authorList>
            <person name="Shapiro L.R."/>
        </authorList>
    </citation>
    <scope>NUCLEOTIDE SEQUENCE [LARGE SCALE GENOMIC DNA]</scope>
    <source>
        <strain evidence="1 2">BuffGH</strain>
    </source>
</reference>
<dbReference type="PANTHER" id="PTHR36154">
    <property type="entry name" value="DNA-BINDING TRANSCRIPTIONAL ACTIVATOR ALPA"/>
    <property type="match status" value="1"/>
</dbReference>
<keyword evidence="2" id="KW-1185">Reference proteome</keyword>
<organism evidence="1 2">
    <name type="scientific">Erwinia tracheiphila</name>
    <dbReference type="NCBI Taxonomy" id="65700"/>
    <lineage>
        <taxon>Bacteria</taxon>
        <taxon>Pseudomonadati</taxon>
        <taxon>Pseudomonadota</taxon>
        <taxon>Gammaproteobacteria</taxon>
        <taxon>Enterobacterales</taxon>
        <taxon>Erwiniaceae</taxon>
        <taxon>Erwinia</taxon>
    </lineage>
</organism>
<accession>A0A0M2KE32</accession>